<proteinExistence type="predicted"/>
<accession>A0A7R8V388</accession>
<keyword evidence="3" id="KW-1185">Reference proteome</keyword>
<dbReference type="InParanoid" id="A0A7R8V388"/>
<name>A0A7R8V388_HERIL</name>
<evidence type="ECO:0000313" key="2">
    <source>
        <dbReference type="EMBL" id="CAD7090850.1"/>
    </source>
</evidence>
<dbReference type="EMBL" id="LR899013">
    <property type="protein sequence ID" value="CAD7090850.1"/>
    <property type="molecule type" value="Genomic_DNA"/>
</dbReference>
<sequence>MDFVQSKQSIPFCQTEVCSIEIVNISVFNTPIMKDYYWKSMNITGLNKKFLQLNRNVAAIASIPIPPMPVNSPPIRVTFHFLNPEAHSTSWSLKRIQLCKCQIVQMPVGVNNFRNVYACPHRELLTILPTSGEATRKDMFSFTLNIAYSCPGQTMLAYEFIFDIDYKIQLKFLFDVYEFNPRKCILTQSLLPMCIYKSEHALQPIWVHNPFSHDLDFKITTEDRNIVFILEFMEIKTNFRVKGSATNMFVPIPAQHSPKVDLECPESPFTLYKNHLAVTIGTRERTSRMVVLHNTSDICIQYLWKENSMKGYYSAEVVPPCGTCKPKHTVSCIIKITGGSTQIVFGNIPIVCEIYTFSGTRIDHVEECSLDSSIDEKREPDPLITRLFVNLSLRVKALCSLDIPTLPSLPSADLAALAKKKFKSGHFDRDIFDKLFWNFIYNEDFLNDIVRKKCDQTYEDAIRDTDMSESVICTSKLNKSGLHPRRICGPPPTNGSGRKATGRRAPGDRACGAVQTVSIVD</sequence>
<evidence type="ECO:0000256" key="1">
    <source>
        <dbReference type="SAM" id="MobiDB-lite"/>
    </source>
</evidence>
<organism evidence="2 3">
    <name type="scientific">Hermetia illucens</name>
    <name type="common">Black soldier fly</name>
    <dbReference type="NCBI Taxonomy" id="343691"/>
    <lineage>
        <taxon>Eukaryota</taxon>
        <taxon>Metazoa</taxon>
        <taxon>Ecdysozoa</taxon>
        <taxon>Arthropoda</taxon>
        <taxon>Hexapoda</taxon>
        <taxon>Insecta</taxon>
        <taxon>Pterygota</taxon>
        <taxon>Neoptera</taxon>
        <taxon>Endopterygota</taxon>
        <taxon>Diptera</taxon>
        <taxon>Brachycera</taxon>
        <taxon>Stratiomyomorpha</taxon>
        <taxon>Stratiomyidae</taxon>
        <taxon>Hermetiinae</taxon>
        <taxon>Hermetia</taxon>
    </lineage>
</organism>
<reference evidence="2 3" key="1">
    <citation type="submission" date="2020-11" db="EMBL/GenBank/DDBJ databases">
        <authorList>
            <person name="Wallbank WR R."/>
            <person name="Pardo Diaz C."/>
            <person name="Kozak K."/>
            <person name="Martin S."/>
            <person name="Jiggins C."/>
            <person name="Moest M."/>
            <person name="Warren A I."/>
            <person name="Generalovic N T."/>
            <person name="Byers J.R.P. K."/>
            <person name="Montejo-Kovacevich G."/>
            <person name="Yen C E."/>
        </authorList>
    </citation>
    <scope>NUCLEOTIDE SEQUENCE [LARGE SCALE GENOMIC DNA]</scope>
</reference>
<evidence type="ECO:0000313" key="3">
    <source>
        <dbReference type="Proteomes" id="UP000594454"/>
    </source>
</evidence>
<protein>
    <submittedName>
        <fullName evidence="2">Uncharacterized protein</fullName>
    </submittedName>
</protein>
<gene>
    <name evidence="2" type="ORF">HERILL_LOCUS13307</name>
</gene>
<dbReference type="AlphaFoldDB" id="A0A7R8V388"/>
<feature type="region of interest" description="Disordered" evidence="1">
    <location>
        <begin position="484"/>
        <end position="508"/>
    </location>
</feature>
<dbReference type="OrthoDB" id="415597at2759"/>
<dbReference type="Proteomes" id="UP000594454">
    <property type="component" value="Chromosome 5"/>
</dbReference>